<dbReference type="Proteomes" id="UP000095280">
    <property type="component" value="Unplaced"/>
</dbReference>
<reference evidence="2" key="1">
    <citation type="submission" date="2016-11" db="UniProtKB">
        <authorList>
            <consortium name="WormBaseParasite"/>
        </authorList>
    </citation>
    <scope>IDENTIFICATION</scope>
</reference>
<evidence type="ECO:0000313" key="1">
    <source>
        <dbReference type="Proteomes" id="UP000095280"/>
    </source>
</evidence>
<keyword evidence="1" id="KW-1185">Reference proteome</keyword>
<organism evidence="1 2">
    <name type="scientific">Macrostomum lignano</name>
    <dbReference type="NCBI Taxonomy" id="282301"/>
    <lineage>
        <taxon>Eukaryota</taxon>
        <taxon>Metazoa</taxon>
        <taxon>Spiralia</taxon>
        <taxon>Lophotrochozoa</taxon>
        <taxon>Platyhelminthes</taxon>
        <taxon>Rhabditophora</taxon>
        <taxon>Macrostomorpha</taxon>
        <taxon>Macrostomida</taxon>
        <taxon>Macrostomidae</taxon>
        <taxon>Macrostomum</taxon>
    </lineage>
</organism>
<sequence>QANPVLDSAGVHQRLGGVRRELLLGGQHLLCLGASGTPAVRAHATQAHGHLLPMGSHRTSCPGADVLPALPDLASIHELLWFQRAQNSPDGYRWQCGDTRGAQQARQVHGQVHGGLHLQAEGAPARSRVRAAAEHVPGEDLRVPVVLAHPGQRYHPRQLCQLVLPSGLRPPPCWFCSQIPEDHERSEGDGQDHQP</sequence>
<name>A0A1I8F862_9PLAT</name>
<protein>
    <submittedName>
        <fullName evidence="2">C-SKI_SMAD_bind domain-containing protein</fullName>
    </submittedName>
</protein>
<proteinExistence type="predicted"/>
<dbReference type="AlphaFoldDB" id="A0A1I8F862"/>
<dbReference type="WBParaSite" id="maker-unitig_24377-snap-gene-0.1-mRNA-1">
    <property type="protein sequence ID" value="maker-unitig_24377-snap-gene-0.1-mRNA-1"/>
    <property type="gene ID" value="maker-unitig_24377-snap-gene-0.1"/>
</dbReference>
<evidence type="ECO:0000313" key="2">
    <source>
        <dbReference type="WBParaSite" id="maker-unitig_24377-snap-gene-0.1-mRNA-1"/>
    </source>
</evidence>
<accession>A0A1I8F862</accession>